<name>A0A1C1A1D4_9BACL</name>
<dbReference type="PANTHER" id="PTHR43630:SF2">
    <property type="entry name" value="GLYCOSYLTRANSFERASE"/>
    <property type="match status" value="1"/>
</dbReference>
<dbReference type="Gene3D" id="3.90.550.10">
    <property type="entry name" value="Spore Coat Polysaccharide Biosynthesis Protein SpsA, Chain A"/>
    <property type="match status" value="1"/>
</dbReference>
<dbReference type="Pfam" id="PF00535">
    <property type="entry name" value="Glycos_transf_2"/>
    <property type="match status" value="1"/>
</dbReference>
<dbReference type="OrthoDB" id="183314at2"/>
<gene>
    <name evidence="2" type="ORF">A8709_26290</name>
</gene>
<protein>
    <submittedName>
        <fullName evidence="2">Glycosyl transferase family 2</fullName>
    </submittedName>
</protein>
<dbReference type="AlphaFoldDB" id="A0A1C1A1D4"/>
<evidence type="ECO:0000313" key="3">
    <source>
        <dbReference type="Proteomes" id="UP000093309"/>
    </source>
</evidence>
<evidence type="ECO:0000313" key="2">
    <source>
        <dbReference type="EMBL" id="OCT14337.1"/>
    </source>
</evidence>
<proteinExistence type="predicted"/>
<feature type="domain" description="Glycosyltransferase 2-like" evidence="1">
    <location>
        <begin position="12"/>
        <end position="153"/>
    </location>
</feature>
<dbReference type="Proteomes" id="UP000093309">
    <property type="component" value="Unassembled WGS sequence"/>
</dbReference>
<reference evidence="3" key="1">
    <citation type="submission" date="2016-05" db="EMBL/GenBank/DDBJ databases">
        <title>Paenibacillus oryzae. sp. nov., isolated from the rice root.</title>
        <authorList>
            <person name="Zhang J."/>
            <person name="Zhang X."/>
        </authorList>
    </citation>
    <scope>NUCLEOTIDE SEQUENCE [LARGE SCALE GENOMIC DNA]</scope>
    <source>
        <strain evidence="3">KCTC13222</strain>
    </source>
</reference>
<dbReference type="SUPFAM" id="SSF53448">
    <property type="entry name" value="Nucleotide-diphospho-sugar transferases"/>
    <property type="match status" value="1"/>
</dbReference>
<dbReference type="InterPro" id="IPR001173">
    <property type="entry name" value="Glyco_trans_2-like"/>
</dbReference>
<keyword evidence="2" id="KW-0808">Transferase</keyword>
<keyword evidence="3" id="KW-1185">Reference proteome</keyword>
<comment type="caution">
    <text evidence="2">The sequence shown here is derived from an EMBL/GenBank/DDBJ whole genome shotgun (WGS) entry which is preliminary data.</text>
</comment>
<dbReference type="STRING" id="512399.A8709_26290"/>
<organism evidence="2 3">
    <name type="scientific">Paenibacillus pectinilyticus</name>
    <dbReference type="NCBI Taxonomy" id="512399"/>
    <lineage>
        <taxon>Bacteria</taxon>
        <taxon>Bacillati</taxon>
        <taxon>Bacillota</taxon>
        <taxon>Bacilli</taxon>
        <taxon>Bacillales</taxon>
        <taxon>Paenibacillaceae</taxon>
        <taxon>Paenibacillus</taxon>
    </lineage>
</organism>
<dbReference type="PANTHER" id="PTHR43630">
    <property type="entry name" value="POLY-BETA-1,6-N-ACETYL-D-GLUCOSAMINE SYNTHASE"/>
    <property type="match status" value="1"/>
</dbReference>
<dbReference type="InterPro" id="IPR029044">
    <property type="entry name" value="Nucleotide-diphossugar_trans"/>
</dbReference>
<dbReference type="GO" id="GO:0016740">
    <property type="term" value="F:transferase activity"/>
    <property type="evidence" value="ECO:0007669"/>
    <property type="project" value="UniProtKB-KW"/>
</dbReference>
<accession>A0A1C1A1D4</accession>
<evidence type="ECO:0000259" key="1">
    <source>
        <dbReference type="Pfam" id="PF00535"/>
    </source>
</evidence>
<dbReference type="RefSeq" id="WP_065853189.1">
    <property type="nucleotide sequence ID" value="NZ_LYPC01000020.1"/>
</dbReference>
<dbReference type="EMBL" id="LYPC01000020">
    <property type="protein sequence ID" value="OCT14337.1"/>
    <property type="molecule type" value="Genomic_DNA"/>
</dbReference>
<sequence length="236" mass="28159">MRNRLAKVTLSMIVKNESHRYLRSVLTQLRDWVDEAVIVDDGSTDDTVDICQKVLAHIPLKIIRNQQSQFSNEVNLRKQQWEETIATQPEWILNLDADEWMESRYQPHLDAILSSCTQDAIYLRLFDMWSETHYRDDVYWSAHNTYRPFLIRYKPGFPSVWHEVPQHCGRFPASIHVLPYFLHPCRIKHLGWSNPADRIAKYRRYMELDPNAKYGWKEQYDSILDESPHLVAWQDE</sequence>